<keyword evidence="1" id="KW-1133">Transmembrane helix</keyword>
<evidence type="ECO:0000256" key="1">
    <source>
        <dbReference type="SAM" id="Phobius"/>
    </source>
</evidence>
<dbReference type="EMBL" id="BSRZ01000005">
    <property type="protein sequence ID" value="GLW64517.1"/>
    <property type="molecule type" value="Genomic_DNA"/>
</dbReference>
<accession>A0A9W6UWR7</accession>
<keyword evidence="1" id="KW-0472">Membrane</keyword>
<sequence>MLVRGLQSGADGVLRAVLPCGRRGDGMVWRGALDRDGHCARGRGDRGSGALWVVALMAVLWASAAAAMTVGGVRVARHRADAAADLAALAAAARVAEGTREACRSAGKVAREFGGRLSKCQVRGRVVDVSVTLAVTGAWAVGDMRVVSRARAGPAEPESVPLPHLAR</sequence>
<feature type="transmembrane region" description="Helical" evidence="1">
    <location>
        <begin position="50"/>
        <end position="70"/>
    </location>
</feature>
<evidence type="ECO:0000313" key="4">
    <source>
        <dbReference type="Proteomes" id="UP001165124"/>
    </source>
</evidence>
<proteinExistence type="predicted"/>
<dbReference type="Proteomes" id="UP001165124">
    <property type="component" value="Unassembled WGS sequence"/>
</dbReference>
<dbReference type="InterPro" id="IPR021202">
    <property type="entry name" value="Rv3654c-like"/>
</dbReference>
<reference evidence="3" key="1">
    <citation type="submission" date="2023-02" db="EMBL/GenBank/DDBJ databases">
        <title>Actinomadura rubrobrunea NBRC 14622.</title>
        <authorList>
            <person name="Ichikawa N."/>
            <person name="Sato H."/>
            <person name="Tonouchi N."/>
        </authorList>
    </citation>
    <scope>NUCLEOTIDE SEQUENCE</scope>
    <source>
        <strain evidence="3">NBRC 14622</strain>
    </source>
</reference>
<organism evidence="3 4">
    <name type="scientific">Actinomadura rubrobrunea</name>
    <dbReference type="NCBI Taxonomy" id="115335"/>
    <lineage>
        <taxon>Bacteria</taxon>
        <taxon>Bacillati</taxon>
        <taxon>Actinomycetota</taxon>
        <taxon>Actinomycetes</taxon>
        <taxon>Streptosporangiales</taxon>
        <taxon>Thermomonosporaceae</taxon>
        <taxon>Actinomadura</taxon>
    </lineage>
</organism>
<feature type="domain" description="Putative Flp pilus-assembly TadG-like N-terminal" evidence="2">
    <location>
        <begin position="47"/>
        <end position="93"/>
    </location>
</feature>
<dbReference type="InterPro" id="IPR028087">
    <property type="entry name" value="Tad_N"/>
</dbReference>
<dbReference type="Pfam" id="PF13400">
    <property type="entry name" value="Tad"/>
    <property type="match status" value="1"/>
</dbReference>
<gene>
    <name evidence="3" type="ORF">Arub01_27610</name>
</gene>
<name>A0A9W6UWR7_9ACTN</name>
<evidence type="ECO:0000313" key="3">
    <source>
        <dbReference type="EMBL" id="GLW64517.1"/>
    </source>
</evidence>
<comment type="caution">
    <text evidence="3">The sequence shown here is derived from an EMBL/GenBank/DDBJ whole genome shotgun (WGS) entry which is preliminary data.</text>
</comment>
<keyword evidence="4" id="KW-1185">Reference proteome</keyword>
<keyword evidence="1" id="KW-0812">Transmembrane</keyword>
<protein>
    <recommendedName>
        <fullName evidence="2">Putative Flp pilus-assembly TadG-like N-terminal domain-containing protein</fullName>
    </recommendedName>
</protein>
<dbReference type="AlphaFoldDB" id="A0A9W6UWR7"/>
<dbReference type="NCBIfam" id="TIGR03816">
    <property type="entry name" value="tadE_like_DECH"/>
    <property type="match status" value="1"/>
</dbReference>
<evidence type="ECO:0000259" key="2">
    <source>
        <dbReference type="Pfam" id="PF13400"/>
    </source>
</evidence>